<dbReference type="RefSeq" id="WP_165120297.1">
    <property type="nucleotide sequence ID" value="NZ_JAAKZG010000012.1"/>
</dbReference>
<dbReference type="Gene3D" id="3.40.50.150">
    <property type="entry name" value="Vaccinia Virus protein VP39"/>
    <property type="match status" value="1"/>
</dbReference>
<dbReference type="Pfam" id="PF08241">
    <property type="entry name" value="Methyltransf_11"/>
    <property type="match status" value="1"/>
</dbReference>
<accession>A0A7C9V936</accession>
<comment type="caution">
    <text evidence="5">The sequence shown here is derived from an EMBL/GenBank/DDBJ whole genome shotgun (WGS) entry which is preliminary data.</text>
</comment>
<feature type="domain" description="Methyltransferase type 11" evidence="4">
    <location>
        <begin position="67"/>
        <end position="159"/>
    </location>
</feature>
<sequence length="260" mass="28835">MHDVPYLHTTHVRSNFDVKEQIREYWSRRSETFDQSPAHGIHSKRELATWKRLIGDSAEGIGGGRVLELASGTGEFTRVLRALGCEVEGLDLSEAMIERASRKHGNDVRFYLGDAENAMLPDGRYDAVVCRHLVWTLLAPEDAFRDWLRVLKPGGHLVIIDGNWQHQALVAKVAARVAKIWDRISPRAVLYDAVAHRLIQDQLYFREGLLPDRLTGMLRDAGFTDGHTGPLQGVLASQLRAAGCGATVLAFCSRSAGPSS</sequence>
<name>A0A7C9V936_9HYPH</name>
<evidence type="ECO:0000313" key="6">
    <source>
        <dbReference type="Proteomes" id="UP000481252"/>
    </source>
</evidence>
<evidence type="ECO:0000256" key="3">
    <source>
        <dbReference type="ARBA" id="ARBA00022691"/>
    </source>
</evidence>
<dbReference type="AlphaFoldDB" id="A0A7C9V936"/>
<dbReference type="InterPro" id="IPR013216">
    <property type="entry name" value="Methyltransf_11"/>
</dbReference>
<evidence type="ECO:0000259" key="4">
    <source>
        <dbReference type="Pfam" id="PF08241"/>
    </source>
</evidence>
<dbReference type="Proteomes" id="UP000481252">
    <property type="component" value="Unassembled WGS sequence"/>
</dbReference>
<protein>
    <submittedName>
        <fullName evidence="5">Methyltransferase domain-containing protein</fullName>
    </submittedName>
</protein>
<dbReference type="SUPFAM" id="SSF53335">
    <property type="entry name" value="S-adenosyl-L-methionine-dependent methyltransferases"/>
    <property type="match status" value="1"/>
</dbReference>
<dbReference type="PANTHER" id="PTHR43464:SF19">
    <property type="entry name" value="UBIQUINONE BIOSYNTHESIS O-METHYLTRANSFERASE, MITOCHONDRIAL"/>
    <property type="match status" value="1"/>
</dbReference>
<evidence type="ECO:0000256" key="1">
    <source>
        <dbReference type="ARBA" id="ARBA00022603"/>
    </source>
</evidence>
<proteinExistence type="predicted"/>
<dbReference type="CDD" id="cd02440">
    <property type="entry name" value="AdoMet_MTases"/>
    <property type="match status" value="1"/>
</dbReference>
<evidence type="ECO:0000256" key="2">
    <source>
        <dbReference type="ARBA" id="ARBA00022679"/>
    </source>
</evidence>
<keyword evidence="2 5" id="KW-0808">Transferase</keyword>
<dbReference type="EMBL" id="JAAKZG010000012">
    <property type="protein sequence ID" value="NGN43885.1"/>
    <property type="molecule type" value="Genomic_DNA"/>
</dbReference>
<keyword evidence="1 5" id="KW-0489">Methyltransferase</keyword>
<reference evidence="5 6" key="1">
    <citation type="submission" date="2020-02" db="EMBL/GenBank/DDBJ databases">
        <title>Genome sequence of the type strain CGMCC 1.15528 of Mesorhizobium zhangyense.</title>
        <authorList>
            <person name="Gao J."/>
            <person name="Sun J."/>
        </authorList>
    </citation>
    <scope>NUCLEOTIDE SEQUENCE [LARGE SCALE GENOMIC DNA]</scope>
    <source>
        <strain evidence="5 6">CGMCC 1.15528</strain>
    </source>
</reference>
<dbReference type="PANTHER" id="PTHR43464">
    <property type="entry name" value="METHYLTRANSFERASE"/>
    <property type="match status" value="1"/>
</dbReference>
<evidence type="ECO:0000313" key="5">
    <source>
        <dbReference type="EMBL" id="NGN43885.1"/>
    </source>
</evidence>
<keyword evidence="3" id="KW-0949">S-adenosyl-L-methionine</keyword>
<dbReference type="InterPro" id="IPR029063">
    <property type="entry name" value="SAM-dependent_MTases_sf"/>
</dbReference>
<keyword evidence="6" id="KW-1185">Reference proteome</keyword>
<gene>
    <name evidence="5" type="ORF">G6N74_22735</name>
</gene>
<dbReference type="GO" id="GO:0032259">
    <property type="term" value="P:methylation"/>
    <property type="evidence" value="ECO:0007669"/>
    <property type="project" value="UniProtKB-KW"/>
</dbReference>
<organism evidence="5 6">
    <name type="scientific">Mesorhizobium zhangyense</name>
    <dbReference type="NCBI Taxonomy" id="1776730"/>
    <lineage>
        <taxon>Bacteria</taxon>
        <taxon>Pseudomonadati</taxon>
        <taxon>Pseudomonadota</taxon>
        <taxon>Alphaproteobacteria</taxon>
        <taxon>Hyphomicrobiales</taxon>
        <taxon>Phyllobacteriaceae</taxon>
        <taxon>Mesorhizobium</taxon>
    </lineage>
</organism>
<dbReference type="GO" id="GO:0008757">
    <property type="term" value="F:S-adenosylmethionine-dependent methyltransferase activity"/>
    <property type="evidence" value="ECO:0007669"/>
    <property type="project" value="InterPro"/>
</dbReference>